<feature type="compositionally biased region" description="Low complexity" evidence="1">
    <location>
        <begin position="28"/>
        <end position="38"/>
    </location>
</feature>
<evidence type="ECO:0000313" key="2">
    <source>
        <dbReference type="EMBL" id="CAD9247742.1"/>
    </source>
</evidence>
<dbReference type="AlphaFoldDB" id="A0A7S1TVC8"/>
<protein>
    <submittedName>
        <fullName evidence="2">Uncharacterized protein</fullName>
    </submittedName>
</protein>
<proteinExistence type="predicted"/>
<dbReference type="EMBL" id="HBGJ01009772">
    <property type="protein sequence ID" value="CAD9247742.1"/>
    <property type="molecule type" value="Transcribed_RNA"/>
</dbReference>
<gene>
    <name evidence="2" type="ORF">PPAR1163_LOCUS6100</name>
</gene>
<feature type="region of interest" description="Disordered" evidence="1">
    <location>
        <begin position="1"/>
        <end position="20"/>
    </location>
</feature>
<reference evidence="2" key="1">
    <citation type="submission" date="2021-01" db="EMBL/GenBank/DDBJ databases">
        <authorList>
            <person name="Corre E."/>
            <person name="Pelletier E."/>
            <person name="Niang G."/>
            <person name="Scheremetjew M."/>
            <person name="Finn R."/>
            <person name="Kale V."/>
            <person name="Holt S."/>
            <person name="Cochrane G."/>
            <person name="Meng A."/>
            <person name="Brown T."/>
            <person name="Cohen L."/>
        </authorList>
    </citation>
    <scope>NUCLEOTIDE SEQUENCE</scope>
    <source>
        <strain evidence="2">CCMP2877</strain>
    </source>
</reference>
<feature type="compositionally biased region" description="Basic and acidic residues" evidence="1">
    <location>
        <begin position="103"/>
        <end position="116"/>
    </location>
</feature>
<organism evidence="2">
    <name type="scientific">Phaeomonas parva</name>
    <dbReference type="NCBI Taxonomy" id="124430"/>
    <lineage>
        <taxon>Eukaryota</taxon>
        <taxon>Sar</taxon>
        <taxon>Stramenopiles</taxon>
        <taxon>Ochrophyta</taxon>
        <taxon>Pinguiophyceae</taxon>
        <taxon>Pinguiochrysidales</taxon>
        <taxon>Pinguiochrysidaceae</taxon>
        <taxon>Phaeomonas</taxon>
    </lineage>
</organism>
<feature type="region of interest" description="Disordered" evidence="1">
    <location>
        <begin position="28"/>
        <end position="78"/>
    </location>
</feature>
<evidence type="ECO:0000256" key="1">
    <source>
        <dbReference type="SAM" id="MobiDB-lite"/>
    </source>
</evidence>
<name>A0A7S1TVC8_9STRA</name>
<feature type="compositionally biased region" description="Low complexity" evidence="1">
    <location>
        <begin position="59"/>
        <end position="75"/>
    </location>
</feature>
<accession>A0A7S1TVC8</accession>
<sequence length="126" mass="13802">MQCERNVPPSAPTSTHPLQSLTLYSREYSSSMESNESNDTSRSLREKLLDVQDLDDGNSGLSSSSSVSSISDSTSTYEDIGSGELDRLLYSAIHAGQDALAVEMDRPQRDDVENPLRRPRTYLGSA</sequence>
<feature type="region of interest" description="Disordered" evidence="1">
    <location>
        <begin position="101"/>
        <end position="126"/>
    </location>
</feature>